<evidence type="ECO:0000313" key="4">
    <source>
        <dbReference type="EMBL" id="MEY8040306.1"/>
    </source>
</evidence>
<organism evidence="4 5">
    <name type="scientific">Saccharopolyspora cebuensis</name>
    <dbReference type="NCBI Taxonomy" id="418759"/>
    <lineage>
        <taxon>Bacteria</taxon>
        <taxon>Bacillati</taxon>
        <taxon>Actinomycetota</taxon>
        <taxon>Actinomycetes</taxon>
        <taxon>Pseudonocardiales</taxon>
        <taxon>Pseudonocardiaceae</taxon>
        <taxon>Saccharopolyspora</taxon>
    </lineage>
</organism>
<evidence type="ECO:0000313" key="5">
    <source>
        <dbReference type="Proteomes" id="UP001564626"/>
    </source>
</evidence>
<keyword evidence="5" id="KW-1185">Reference proteome</keyword>
<protein>
    <submittedName>
        <fullName evidence="4">Uncharacterized protein</fullName>
    </submittedName>
</protein>
<feature type="transmembrane region" description="Helical" evidence="2">
    <location>
        <begin position="127"/>
        <end position="146"/>
    </location>
</feature>
<keyword evidence="2" id="KW-0472">Membrane</keyword>
<keyword evidence="3" id="KW-0732">Signal</keyword>
<proteinExistence type="predicted"/>
<gene>
    <name evidence="4" type="ORF">AB8O55_12950</name>
</gene>
<feature type="region of interest" description="Disordered" evidence="1">
    <location>
        <begin position="71"/>
        <end position="123"/>
    </location>
</feature>
<evidence type="ECO:0000256" key="1">
    <source>
        <dbReference type="SAM" id="MobiDB-lite"/>
    </source>
</evidence>
<dbReference type="EMBL" id="JBGEHV010000020">
    <property type="protein sequence ID" value="MEY8040306.1"/>
    <property type="molecule type" value="Genomic_DNA"/>
</dbReference>
<reference evidence="4 5" key="1">
    <citation type="submission" date="2024-08" db="EMBL/GenBank/DDBJ databases">
        <title>Genome mining of Saccharopolyspora cebuensis PGLac3 from Nigerian medicinal plant.</title>
        <authorList>
            <person name="Ezeobiora C.E."/>
            <person name="Igbokwe N.H."/>
            <person name="Amin D.H."/>
            <person name="Mendie U.E."/>
        </authorList>
    </citation>
    <scope>NUCLEOTIDE SEQUENCE [LARGE SCALE GENOMIC DNA]</scope>
    <source>
        <strain evidence="4 5">PGLac3</strain>
    </source>
</reference>
<accession>A0ABV4CGU9</accession>
<evidence type="ECO:0000256" key="2">
    <source>
        <dbReference type="SAM" id="Phobius"/>
    </source>
</evidence>
<feature type="signal peptide" evidence="3">
    <location>
        <begin position="1"/>
        <end position="26"/>
    </location>
</feature>
<dbReference type="RefSeq" id="WP_345366738.1">
    <property type="nucleotide sequence ID" value="NZ_BAABII010000016.1"/>
</dbReference>
<dbReference type="Proteomes" id="UP001564626">
    <property type="component" value="Unassembled WGS sequence"/>
</dbReference>
<keyword evidence="2" id="KW-0812">Transmembrane</keyword>
<sequence length="157" mass="15286">MRLRPAHALPLTGAFTALVLAVGAHPGGGAPERPTTPTPVRPVAAAVAPVDAAALRSHEPDGTAAIGVVRLPGPDVPGPNVAGPVDVRGGETSAVPPGSAPGPTGTPPAGEGDPSTPLARTGSATGGWLPLGIALLGLGGAIVAVLRPPRDRDVDHR</sequence>
<feature type="chain" id="PRO_5045847451" evidence="3">
    <location>
        <begin position="27"/>
        <end position="157"/>
    </location>
</feature>
<keyword evidence="2" id="KW-1133">Transmembrane helix</keyword>
<evidence type="ECO:0000256" key="3">
    <source>
        <dbReference type="SAM" id="SignalP"/>
    </source>
</evidence>
<comment type="caution">
    <text evidence="4">The sequence shown here is derived from an EMBL/GenBank/DDBJ whole genome shotgun (WGS) entry which is preliminary data.</text>
</comment>
<name>A0ABV4CGU9_9PSEU</name>